<feature type="transmembrane region" description="Helical" evidence="1">
    <location>
        <begin position="43"/>
        <end position="62"/>
    </location>
</feature>
<evidence type="ECO:0000313" key="2">
    <source>
        <dbReference type="EMBL" id="HJC42017.1"/>
    </source>
</evidence>
<evidence type="ECO:0000256" key="1">
    <source>
        <dbReference type="SAM" id="Phobius"/>
    </source>
</evidence>
<accession>A0A9D2P0T9</accession>
<reference evidence="2" key="2">
    <citation type="submission" date="2021-04" db="EMBL/GenBank/DDBJ databases">
        <authorList>
            <person name="Gilroy R."/>
        </authorList>
    </citation>
    <scope>NUCLEOTIDE SEQUENCE</scope>
    <source>
        <strain evidence="2">CHK186-1790</strain>
    </source>
</reference>
<feature type="transmembrane region" description="Helical" evidence="1">
    <location>
        <begin position="101"/>
        <end position="122"/>
    </location>
</feature>
<sequence>MPKLSKRLLLAFAVTVVAGTCLHFLYDLLPNPVTALFSPVRESLWEHVKILFWPYLAAFLLLTRGGEPGTRTPWMLTAPLLCGAMLVLGWLYHIVLGGEAMWVDVALYVVLMAAGFVLPGVLHRTGERLLWGDLGLVLVLVLAGLLVLFTFLPPDHILFLDLSGARTWATIPY</sequence>
<protein>
    <submittedName>
        <fullName evidence="2">Uncharacterized protein</fullName>
    </submittedName>
</protein>
<name>A0A9D2P0T9_9FIRM</name>
<organism evidence="2 3">
    <name type="scientific">Candidatus Intestinimonas pullistercoris</name>
    <dbReference type="NCBI Taxonomy" id="2838623"/>
    <lineage>
        <taxon>Bacteria</taxon>
        <taxon>Bacillati</taxon>
        <taxon>Bacillota</taxon>
        <taxon>Clostridia</taxon>
        <taxon>Eubacteriales</taxon>
        <taxon>Intestinimonas</taxon>
    </lineage>
</organism>
<dbReference type="EMBL" id="DWWJ01000201">
    <property type="protein sequence ID" value="HJC42017.1"/>
    <property type="molecule type" value="Genomic_DNA"/>
</dbReference>
<feature type="transmembrane region" description="Helical" evidence="1">
    <location>
        <begin position="134"/>
        <end position="152"/>
    </location>
</feature>
<keyword evidence="1" id="KW-1133">Transmembrane helix</keyword>
<dbReference type="Pfam" id="PF20122">
    <property type="entry name" value="DUF6512"/>
    <property type="match status" value="1"/>
</dbReference>
<gene>
    <name evidence="2" type="ORF">H9701_10790</name>
</gene>
<comment type="caution">
    <text evidence="2">The sequence shown here is derived from an EMBL/GenBank/DDBJ whole genome shotgun (WGS) entry which is preliminary data.</text>
</comment>
<dbReference type="Proteomes" id="UP000823882">
    <property type="component" value="Unassembled WGS sequence"/>
</dbReference>
<keyword evidence="1" id="KW-0812">Transmembrane</keyword>
<dbReference type="InterPro" id="IPR045407">
    <property type="entry name" value="DUF6512"/>
</dbReference>
<reference evidence="2" key="1">
    <citation type="journal article" date="2021" name="PeerJ">
        <title>Extensive microbial diversity within the chicken gut microbiome revealed by metagenomics and culture.</title>
        <authorList>
            <person name="Gilroy R."/>
            <person name="Ravi A."/>
            <person name="Getino M."/>
            <person name="Pursley I."/>
            <person name="Horton D.L."/>
            <person name="Alikhan N.F."/>
            <person name="Baker D."/>
            <person name="Gharbi K."/>
            <person name="Hall N."/>
            <person name="Watson M."/>
            <person name="Adriaenssens E.M."/>
            <person name="Foster-Nyarko E."/>
            <person name="Jarju S."/>
            <person name="Secka A."/>
            <person name="Antonio M."/>
            <person name="Oren A."/>
            <person name="Chaudhuri R.R."/>
            <person name="La Ragione R."/>
            <person name="Hildebrand F."/>
            <person name="Pallen M.J."/>
        </authorList>
    </citation>
    <scope>NUCLEOTIDE SEQUENCE</scope>
    <source>
        <strain evidence="2">CHK186-1790</strain>
    </source>
</reference>
<dbReference type="AlphaFoldDB" id="A0A9D2P0T9"/>
<proteinExistence type="predicted"/>
<keyword evidence="1" id="KW-0472">Membrane</keyword>
<feature type="transmembrane region" description="Helical" evidence="1">
    <location>
        <begin position="74"/>
        <end position="95"/>
    </location>
</feature>
<evidence type="ECO:0000313" key="3">
    <source>
        <dbReference type="Proteomes" id="UP000823882"/>
    </source>
</evidence>